<feature type="transmembrane region" description="Helical" evidence="1">
    <location>
        <begin position="39"/>
        <end position="59"/>
    </location>
</feature>
<evidence type="ECO:0000313" key="3">
    <source>
        <dbReference type="Proteomes" id="UP001515780"/>
    </source>
</evidence>
<accession>A0ABX0RT80</accession>
<dbReference type="Proteomes" id="UP001515780">
    <property type="component" value="Unassembled WGS sequence"/>
</dbReference>
<name>A0ABX0RT80_9GAMM</name>
<organism evidence="2 3">
    <name type="scientific">Candidatus Pantoea communis</name>
    <dbReference type="NCBI Taxonomy" id="2608354"/>
    <lineage>
        <taxon>Bacteria</taxon>
        <taxon>Pseudomonadati</taxon>
        <taxon>Pseudomonadota</taxon>
        <taxon>Gammaproteobacteria</taxon>
        <taxon>Enterobacterales</taxon>
        <taxon>Erwiniaceae</taxon>
        <taxon>Pantoea</taxon>
    </lineage>
</organism>
<dbReference type="RefSeq" id="WP_034823396.1">
    <property type="nucleotide sequence ID" value="NZ_VWXC01000015.1"/>
</dbReference>
<sequence>MVYINYRRERIAAWGEYLRRRHHPAYRCRWGGFLPPARSLLLTSLVTGLTSFWMLAVPLPVI</sequence>
<protein>
    <submittedName>
        <fullName evidence="2">Uncharacterized protein</fullName>
    </submittedName>
</protein>
<reference evidence="2 3" key="1">
    <citation type="journal article" date="2019" name="bioRxiv">
        <title>Bacteria contribute to plant secondary compound degradation in a generalist herbivore system.</title>
        <authorList>
            <person name="Francoeur C.B."/>
            <person name="Khadempour L."/>
            <person name="Moreira-Soto R.D."/>
            <person name="Gotting K."/>
            <person name="Book A.J."/>
            <person name="Pinto-Tomas A.A."/>
            <person name="Keefover-Ring K."/>
            <person name="Currie C.R."/>
        </authorList>
    </citation>
    <scope>NUCLEOTIDE SEQUENCE [LARGE SCALE GENOMIC DNA]</scope>
    <source>
        <strain evidence="2">Al-1710</strain>
    </source>
</reference>
<dbReference type="EMBL" id="VWXC01000015">
    <property type="protein sequence ID" value="NIG20811.1"/>
    <property type="molecule type" value="Genomic_DNA"/>
</dbReference>
<gene>
    <name evidence="2" type="ORF">F3J37_19225</name>
</gene>
<keyword evidence="1" id="KW-0472">Membrane</keyword>
<evidence type="ECO:0000313" key="2">
    <source>
        <dbReference type="EMBL" id="NIG20811.1"/>
    </source>
</evidence>
<keyword evidence="1" id="KW-1133">Transmembrane helix</keyword>
<keyword evidence="3" id="KW-1185">Reference proteome</keyword>
<keyword evidence="1" id="KW-0812">Transmembrane</keyword>
<proteinExistence type="predicted"/>
<comment type="caution">
    <text evidence="2">The sequence shown here is derived from an EMBL/GenBank/DDBJ whole genome shotgun (WGS) entry which is preliminary data.</text>
</comment>
<evidence type="ECO:0000256" key="1">
    <source>
        <dbReference type="SAM" id="Phobius"/>
    </source>
</evidence>